<organism evidence="3 4">
    <name type="scientific">Rhizobium hainanense</name>
    <dbReference type="NCBI Taxonomy" id="52131"/>
    <lineage>
        <taxon>Bacteria</taxon>
        <taxon>Pseudomonadati</taxon>
        <taxon>Pseudomonadota</taxon>
        <taxon>Alphaproteobacteria</taxon>
        <taxon>Hyphomicrobiales</taxon>
        <taxon>Rhizobiaceae</taxon>
        <taxon>Rhizobium/Agrobacterium group</taxon>
        <taxon>Rhizobium</taxon>
    </lineage>
</organism>
<evidence type="ECO:0000256" key="1">
    <source>
        <dbReference type="ARBA" id="ARBA00023002"/>
    </source>
</evidence>
<accession>A0A1C3WK64</accession>
<name>A0A1C3WK64_9HYPH</name>
<evidence type="ECO:0000313" key="3">
    <source>
        <dbReference type="EMBL" id="SCB40236.1"/>
    </source>
</evidence>
<dbReference type="EMBL" id="FMAC01000023">
    <property type="protein sequence ID" value="SCB40236.1"/>
    <property type="molecule type" value="Genomic_DNA"/>
</dbReference>
<dbReference type="AlphaFoldDB" id="A0A1C3WK64"/>
<reference evidence="4" key="1">
    <citation type="submission" date="2016-08" db="EMBL/GenBank/DDBJ databases">
        <authorList>
            <person name="Varghese N."/>
            <person name="Submissions Spin"/>
        </authorList>
    </citation>
    <scope>NUCLEOTIDE SEQUENCE [LARGE SCALE GENOMIC DNA]</scope>
    <source>
        <strain evidence="4">CCBAU 57015</strain>
    </source>
</reference>
<keyword evidence="1" id="KW-0560">Oxidoreductase</keyword>
<dbReference type="SUPFAM" id="SSF51730">
    <property type="entry name" value="FAD-linked oxidoreductase"/>
    <property type="match status" value="1"/>
</dbReference>
<gene>
    <name evidence="3" type="ORF">GA0061100_12324</name>
</gene>
<feature type="region of interest" description="Disordered" evidence="2">
    <location>
        <begin position="317"/>
        <end position="343"/>
    </location>
</feature>
<dbReference type="STRING" id="52131.GA0061100_12324"/>
<dbReference type="Proteomes" id="UP000186228">
    <property type="component" value="Unassembled WGS sequence"/>
</dbReference>
<dbReference type="Gene3D" id="3.20.20.220">
    <property type="match status" value="1"/>
</dbReference>
<keyword evidence="4" id="KW-1185">Reference proteome</keyword>
<dbReference type="GO" id="GO:0016491">
    <property type="term" value="F:oxidoreductase activity"/>
    <property type="evidence" value="ECO:0007669"/>
    <property type="project" value="UniProtKB-KW"/>
</dbReference>
<dbReference type="RefSeq" id="WP_075857119.1">
    <property type="nucleotide sequence ID" value="NZ_FMAC01000023.1"/>
</dbReference>
<proteinExistence type="predicted"/>
<dbReference type="InterPro" id="IPR029041">
    <property type="entry name" value="FAD-linked_oxidoreductase-like"/>
</dbReference>
<evidence type="ECO:0000313" key="4">
    <source>
        <dbReference type="Proteomes" id="UP000186228"/>
    </source>
</evidence>
<evidence type="ECO:0000256" key="2">
    <source>
        <dbReference type="SAM" id="MobiDB-lite"/>
    </source>
</evidence>
<sequence length="343" mass="37549">MHDLCIDAQSRRTSTCSLFTLEITGKDIAQIQSAKSEIPAGTPINIAFLGNETHQQRIGAARIIRDSGFEPVPIISSRRLRSCDDLDDLIGGLIQAAQPQRFMFVGGDPAVPAGPYADSLSLLKSGVLDRHAIRQVGIVGYPEGHPKIENDRLWEALRWKLTFLQDAGCSVEITTQFGFDADAIVDWLTKLRGFDIGVPVRIGIPGPTEVGKLIRFARQFGVATSTAALCQYGLSPANLLHRARPERFANRLVDSIEARQFGSVIFHLYPFGGILDSVQWMTGFLRQRRYAPPGAAQPSSERRSSAPRIIISDLLRQDSQSAKHSSRSCKLPACTATTKGPSK</sequence>
<protein>
    <submittedName>
        <fullName evidence="3">Methylenetetrahydrofolate reductase (NADPH)</fullName>
    </submittedName>
</protein>